<proteinExistence type="predicted"/>
<feature type="domain" description="DUF4325" evidence="1">
    <location>
        <begin position="25"/>
        <end position="83"/>
    </location>
</feature>
<sequence length="106" mass="11756">MLEISVARDFSRFPFGRYPDHGPYSGQRFRDEFMVPRLKEGSLTVDLDGARGLAPSFLEEAFGGLVRLGFDLATLRARLTIVCEADPSRVDEAWAYIVSADGRVAS</sequence>
<dbReference type="InterPro" id="IPR025474">
    <property type="entry name" value="DUF4325"/>
</dbReference>
<dbReference type="Pfam" id="PF14213">
    <property type="entry name" value="DUF4325"/>
    <property type="match status" value="1"/>
</dbReference>
<evidence type="ECO:0000313" key="2">
    <source>
        <dbReference type="EMBL" id="QJA47261.1"/>
    </source>
</evidence>
<organism evidence="2">
    <name type="scientific">viral metagenome</name>
    <dbReference type="NCBI Taxonomy" id="1070528"/>
    <lineage>
        <taxon>unclassified sequences</taxon>
        <taxon>metagenomes</taxon>
        <taxon>organismal metagenomes</taxon>
    </lineage>
</organism>
<protein>
    <recommendedName>
        <fullName evidence="1">DUF4325 domain-containing protein</fullName>
    </recommendedName>
</protein>
<evidence type="ECO:0000259" key="1">
    <source>
        <dbReference type="Pfam" id="PF14213"/>
    </source>
</evidence>
<reference evidence="2" key="1">
    <citation type="submission" date="2020-03" db="EMBL/GenBank/DDBJ databases">
        <title>The deep terrestrial virosphere.</title>
        <authorList>
            <person name="Holmfeldt K."/>
            <person name="Nilsson E."/>
            <person name="Simone D."/>
            <person name="Lopez-Fernandez M."/>
            <person name="Wu X."/>
            <person name="de Brujin I."/>
            <person name="Lundin D."/>
            <person name="Andersson A."/>
            <person name="Bertilsson S."/>
            <person name="Dopson M."/>
        </authorList>
    </citation>
    <scope>NUCLEOTIDE SEQUENCE</scope>
    <source>
        <strain evidence="2">TM448A00633</strain>
    </source>
</reference>
<accession>A0A6H1ZIK6</accession>
<gene>
    <name evidence="2" type="ORF">TM448A00633_0016</name>
</gene>
<dbReference type="EMBL" id="MT144037">
    <property type="protein sequence ID" value="QJA47261.1"/>
    <property type="molecule type" value="Genomic_DNA"/>
</dbReference>
<name>A0A6H1ZIK6_9ZZZZ</name>
<dbReference type="AlphaFoldDB" id="A0A6H1ZIK6"/>